<evidence type="ECO:0000313" key="8">
    <source>
        <dbReference type="EMBL" id="KAL1140662.1"/>
    </source>
</evidence>
<dbReference type="AlphaFoldDB" id="A0ABD0ZA76"/>
<name>A0ABD0ZA76_9HEMI</name>
<keyword evidence="3 6" id="KW-0949">S-adenosyl-L-methionine</keyword>
<proteinExistence type="inferred from homology"/>
<sequence length="635" mass="71133">MDGTSADNASIEGSAPVNSEPKISEDTEEGRLTEIKTDTLEGISSQNLTEGNDSVSKSGRDPYAYIENNGFTSEKYKIEIRGLPKYYGISELRKLLNEKLKLNCNKIKSPGNRSYWLFVCFRSEEDRQNGLKILNNYKWKGATFQAKVADPAPDPLIKRRNEDLSDGSSRKRIKVESAEQEQEAIKNSTTPLWNIPYETQLKQKINEVECLLRRIGVELVKTNKNLKDWIEKQKNINNGLPCKLLDIKALPEECDYYRNKCEFSIGKNDLTGEPTVGFRLGSYASGSVGIAPVDGLKNFSQKMLSAVNVFEKFVRSSDLEVFAPETLKGYWRQLTVRVGVLTNQLMLVVGIHPQDLSESRLTEVKEKLKHYFTDGEGAELNVHSLYIQYIQRREQGKNSQTPELLLGKAYIEEIVCGLTFKISPLSFFQVNTKCAHLLMESVKELSGITSETTLLDICCGTGTIGLCLAKDCGQVLGLELVEEAVQDAKENALKNNITNCNFFCGKADEILSLVVSKAKYNNVVAVVDPPRAGLHQKAIKLLRRTTNLERIVFLSCDPKSAFKNFTELGRAASKTLLGVPFVPVAAVPVDMFPHTNHFELIIYFERLDIAEKKFNNTCESTTLDSQVETVNDNKT</sequence>
<dbReference type="InterPro" id="IPR045850">
    <property type="entry name" value="TRM2_met"/>
</dbReference>
<dbReference type="Proteomes" id="UP001558652">
    <property type="component" value="Unassembled WGS sequence"/>
</dbReference>
<dbReference type="Gene3D" id="3.40.50.150">
    <property type="entry name" value="Vaccinia Virus protein VP39"/>
    <property type="match status" value="1"/>
</dbReference>
<evidence type="ECO:0000256" key="1">
    <source>
        <dbReference type="ARBA" id="ARBA00022603"/>
    </source>
</evidence>
<comment type="caution">
    <text evidence="8">The sequence shown here is derived from an EMBL/GenBank/DDBJ whole genome shotgun (WGS) entry which is preliminary data.</text>
</comment>
<evidence type="ECO:0000256" key="7">
    <source>
        <dbReference type="SAM" id="MobiDB-lite"/>
    </source>
</evidence>
<feature type="compositionally biased region" description="Polar residues" evidence="7">
    <location>
        <begin position="42"/>
        <end position="57"/>
    </location>
</feature>
<feature type="binding site" evidence="6">
    <location>
        <position position="528"/>
    </location>
    <ligand>
        <name>S-adenosyl-L-methionine</name>
        <dbReference type="ChEBI" id="CHEBI:59789"/>
    </ligand>
</feature>
<feature type="region of interest" description="Disordered" evidence="7">
    <location>
        <begin position="1"/>
        <end position="61"/>
    </location>
</feature>
<feature type="compositionally biased region" description="Basic and acidic residues" evidence="7">
    <location>
        <begin position="22"/>
        <end position="39"/>
    </location>
</feature>
<dbReference type="EC" id="2.1.1.35" evidence="4"/>
<evidence type="ECO:0000313" key="9">
    <source>
        <dbReference type="Proteomes" id="UP001558652"/>
    </source>
</evidence>
<dbReference type="PROSITE" id="PS01231">
    <property type="entry name" value="TRMA_2"/>
    <property type="match status" value="1"/>
</dbReference>
<dbReference type="Gene3D" id="2.40.50.1070">
    <property type="match status" value="1"/>
</dbReference>
<keyword evidence="1 6" id="KW-0489">Methyltransferase</keyword>
<dbReference type="Pfam" id="PF05958">
    <property type="entry name" value="tRNA_U5-meth_tr"/>
    <property type="match status" value="1"/>
</dbReference>
<dbReference type="GO" id="GO:0030697">
    <property type="term" value="F:tRNA (uracil(54)-C5)-methyltransferase activity, S-adenosyl methionine-dependent"/>
    <property type="evidence" value="ECO:0007669"/>
    <property type="project" value="UniProtKB-EC"/>
</dbReference>
<accession>A0ABD0ZA76</accession>
<dbReference type="PROSITE" id="PS51687">
    <property type="entry name" value="SAM_MT_RNA_M5U"/>
    <property type="match status" value="1"/>
</dbReference>
<dbReference type="PANTHER" id="PTHR45904:SF2">
    <property type="entry name" value="TRNA (URACIL-5-)-METHYLTRANSFERASE HOMOLOG A"/>
    <property type="match status" value="1"/>
</dbReference>
<organism evidence="8 9">
    <name type="scientific">Ranatra chinensis</name>
    <dbReference type="NCBI Taxonomy" id="642074"/>
    <lineage>
        <taxon>Eukaryota</taxon>
        <taxon>Metazoa</taxon>
        <taxon>Ecdysozoa</taxon>
        <taxon>Arthropoda</taxon>
        <taxon>Hexapoda</taxon>
        <taxon>Insecta</taxon>
        <taxon>Pterygota</taxon>
        <taxon>Neoptera</taxon>
        <taxon>Paraneoptera</taxon>
        <taxon>Hemiptera</taxon>
        <taxon>Heteroptera</taxon>
        <taxon>Panheteroptera</taxon>
        <taxon>Nepomorpha</taxon>
        <taxon>Nepidae</taxon>
        <taxon>Ranatrinae</taxon>
        <taxon>Ranatra</taxon>
    </lineage>
</organism>
<feature type="binding site" evidence="6">
    <location>
        <position position="429"/>
    </location>
    <ligand>
        <name>S-adenosyl-L-methionine</name>
        <dbReference type="ChEBI" id="CHEBI:59789"/>
    </ligand>
</feature>
<gene>
    <name evidence="8" type="ORF">AAG570_000592</name>
</gene>
<dbReference type="InterPro" id="IPR035979">
    <property type="entry name" value="RBD_domain_sf"/>
</dbReference>
<keyword evidence="9" id="KW-1185">Reference proteome</keyword>
<dbReference type="SUPFAM" id="SSF54928">
    <property type="entry name" value="RNA-binding domain, RBD"/>
    <property type="match status" value="1"/>
</dbReference>
<dbReference type="SUPFAM" id="SSF53335">
    <property type="entry name" value="S-adenosyl-L-methionine-dependent methyltransferases"/>
    <property type="match status" value="1"/>
</dbReference>
<dbReference type="EMBL" id="JBFDAA010000001">
    <property type="protein sequence ID" value="KAL1140662.1"/>
    <property type="molecule type" value="Genomic_DNA"/>
</dbReference>
<dbReference type="PANTHER" id="PTHR45904">
    <property type="entry name" value="TRNA (URACIL-5-)-METHYLTRANSFERASE"/>
    <property type="match status" value="1"/>
</dbReference>
<dbReference type="CDD" id="cd02440">
    <property type="entry name" value="AdoMet_MTases"/>
    <property type="match status" value="1"/>
</dbReference>
<dbReference type="InterPro" id="IPR010280">
    <property type="entry name" value="U5_MeTrfase_fam"/>
</dbReference>
<comment type="similarity">
    <text evidence="6">Belongs to the class I-like SAM-binding methyltransferase superfamily. RNA M5U methyltransferase family.</text>
</comment>
<comment type="caution">
    <text evidence="6">Lacks conserved residue(s) required for the propagation of feature annotation.</text>
</comment>
<keyword evidence="2 6" id="KW-0808">Transferase</keyword>
<dbReference type="GO" id="GO:0032259">
    <property type="term" value="P:methylation"/>
    <property type="evidence" value="ECO:0007669"/>
    <property type="project" value="UniProtKB-KW"/>
</dbReference>
<evidence type="ECO:0000256" key="2">
    <source>
        <dbReference type="ARBA" id="ARBA00022679"/>
    </source>
</evidence>
<comment type="catalytic activity">
    <reaction evidence="5">
        <text>uridine(54) in tRNA + S-adenosyl-L-methionine = 5-methyluridine(54) in tRNA + S-adenosyl-L-homocysteine + H(+)</text>
        <dbReference type="Rhea" id="RHEA:42712"/>
        <dbReference type="Rhea" id="RHEA-COMP:10167"/>
        <dbReference type="Rhea" id="RHEA-COMP:10193"/>
        <dbReference type="ChEBI" id="CHEBI:15378"/>
        <dbReference type="ChEBI" id="CHEBI:57856"/>
        <dbReference type="ChEBI" id="CHEBI:59789"/>
        <dbReference type="ChEBI" id="CHEBI:65315"/>
        <dbReference type="ChEBI" id="CHEBI:74447"/>
        <dbReference type="EC" id="2.1.1.35"/>
    </reaction>
    <physiologicalReaction direction="left-to-right" evidence="5">
        <dbReference type="Rhea" id="RHEA:42713"/>
    </physiologicalReaction>
</comment>
<evidence type="ECO:0000256" key="6">
    <source>
        <dbReference type="PROSITE-ProRule" id="PRU01024"/>
    </source>
</evidence>
<dbReference type="InterPro" id="IPR030391">
    <property type="entry name" value="MeTrfase_TrmA_CS"/>
</dbReference>
<protein>
    <recommendedName>
        <fullName evidence="4">tRNA (uracil(54)-C(5))-methyltransferase</fullName>
        <ecNumber evidence="4">2.1.1.35</ecNumber>
    </recommendedName>
</protein>
<reference evidence="8 9" key="1">
    <citation type="submission" date="2024-07" db="EMBL/GenBank/DDBJ databases">
        <title>Chromosome-level genome assembly of the water stick insect Ranatra chinensis (Heteroptera: Nepidae).</title>
        <authorList>
            <person name="Liu X."/>
        </authorList>
    </citation>
    <scope>NUCLEOTIDE SEQUENCE [LARGE SCALE GENOMIC DNA]</scope>
    <source>
        <strain evidence="8">Cailab_2021Rc</strain>
        <tissue evidence="8">Muscle</tissue>
    </source>
</reference>
<feature type="active site" description="Nucleophile" evidence="6">
    <location>
        <position position="556"/>
    </location>
</feature>
<evidence type="ECO:0000256" key="5">
    <source>
        <dbReference type="ARBA" id="ARBA00047278"/>
    </source>
</evidence>
<evidence type="ECO:0000256" key="4">
    <source>
        <dbReference type="ARBA" id="ARBA00033763"/>
    </source>
</evidence>
<dbReference type="InterPro" id="IPR029063">
    <property type="entry name" value="SAM-dependent_MTases_sf"/>
</dbReference>
<feature type="binding site" evidence="6">
    <location>
        <position position="479"/>
    </location>
    <ligand>
        <name>S-adenosyl-L-methionine</name>
        <dbReference type="ChEBI" id="CHEBI:59789"/>
    </ligand>
</feature>
<evidence type="ECO:0000256" key="3">
    <source>
        <dbReference type="ARBA" id="ARBA00022691"/>
    </source>
</evidence>